<sequence>INGYEKRYLKSEDELLRDNADD</sequence>
<evidence type="ECO:0000313" key="2">
    <source>
        <dbReference type="Proteomes" id="UP001054945"/>
    </source>
</evidence>
<proteinExistence type="predicted"/>
<protein>
    <submittedName>
        <fullName evidence="1">Uncharacterized protein</fullName>
    </submittedName>
</protein>
<reference evidence="1 2" key="1">
    <citation type="submission" date="2021-06" db="EMBL/GenBank/DDBJ databases">
        <title>Caerostris extrusa draft genome.</title>
        <authorList>
            <person name="Kono N."/>
            <person name="Arakawa K."/>
        </authorList>
    </citation>
    <scope>NUCLEOTIDE SEQUENCE [LARGE SCALE GENOMIC DNA]</scope>
</reference>
<dbReference type="Proteomes" id="UP001054945">
    <property type="component" value="Unassembled WGS sequence"/>
</dbReference>
<feature type="non-terminal residue" evidence="1">
    <location>
        <position position="1"/>
    </location>
</feature>
<organism evidence="1 2">
    <name type="scientific">Caerostris extrusa</name>
    <name type="common">Bark spider</name>
    <name type="synonym">Caerostris bankana</name>
    <dbReference type="NCBI Taxonomy" id="172846"/>
    <lineage>
        <taxon>Eukaryota</taxon>
        <taxon>Metazoa</taxon>
        <taxon>Ecdysozoa</taxon>
        <taxon>Arthropoda</taxon>
        <taxon>Chelicerata</taxon>
        <taxon>Arachnida</taxon>
        <taxon>Araneae</taxon>
        <taxon>Araneomorphae</taxon>
        <taxon>Entelegynae</taxon>
        <taxon>Araneoidea</taxon>
        <taxon>Araneidae</taxon>
        <taxon>Caerostris</taxon>
    </lineage>
</organism>
<evidence type="ECO:0000313" key="1">
    <source>
        <dbReference type="EMBL" id="GIY89129.1"/>
    </source>
</evidence>
<dbReference type="EMBL" id="BPLR01017159">
    <property type="protein sequence ID" value="GIY89129.1"/>
    <property type="molecule type" value="Genomic_DNA"/>
</dbReference>
<dbReference type="AlphaFoldDB" id="A0AAV4X5P3"/>
<gene>
    <name evidence="1" type="ORF">CEXT_14241</name>
</gene>
<accession>A0AAV4X5P3</accession>
<comment type="caution">
    <text evidence="1">The sequence shown here is derived from an EMBL/GenBank/DDBJ whole genome shotgun (WGS) entry which is preliminary data.</text>
</comment>
<keyword evidence="2" id="KW-1185">Reference proteome</keyword>
<name>A0AAV4X5P3_CAEEX</name>